<feature type="transmembrane region" description="Helical" evidence="1">
    <location>
        <begin position="145"/>
        <end position="167"/>
    </location>
</feature>
<feature type="transmembrane region" description="Helical" evidence="1">
    <location>
        <begin position="36"/>
        <end position="61"/>
    </location>
</feature>
<protein>
    <submittedName>
        <fullName evidence="2">Rod shape-determining protein MreD</fullName>
    </submittedName>
</protein>
<name>A0ABT3CYK6_9BACT</name>
<gene>
    <name evidence="2" type="ORF">N7U62_18125</name>
</gene>
<keyword evidence="1" id="KW-0812">Transmembrane</keyword>
<keyword evidence="3" id="KW-1185">Reference proteome</keyword>
<evidence type="ECO:0000313" key="3">
    <source>
        <dbReference type="Proteomes" id="UP001300692"/>
    </source>
</evidence>
<feature type="transmembrane region" description="Helical" evidence="1">
    <location>
        <begin position="67"/>
        <end position="89"/>
    </location>
</feature>
<accession>A0ABT3CYK6</accession>
<proteinExistence type="predicted"/>
<keyword evidence="1" id="KW-0472">Membrane</keyword>
<dbReference type="RefSeq" id="WP_264139491.1">
    <property type="nucleotide sequence ID" value="NZ_JAOYOD010000001.1"/>
</dbReference>
<keyword evidence="1" id="KW-1133">Transmembrane helix</keyword>
<dbReference type="Proteomes" id="UP001300692">
    <property type="component" value="Unassembled WGS sequence"/>
</dbReference>
<organism evidence="2 3">
    <name type="scientific">Reichenbachiella ulvae</name>
    <dbReference type="NCBI Taxonomy" id="2980104"/>
    <lineage>
        <taxon>Bacteria</taxon>
        <taxon>Pseudomonadati</taxon>
        <taxon>Bacteroidota</taxon>
        <taxon>Cytophagia</taxon>
        <taxon>Cytophagales</taxon>
        <taxon>Reichenbachiellaceae</taxon>
        <taxon>Reichenbachiella</taxon>
    </lineage>
</organism>
<reference evidence="2 3" key="1">
    <citation type="submission" date="2022-10" db="EMBL/GenBank/DDBJ databases">
        <title>Comparative genomics and taxonomic characterization of three novel marine species of genus Reichenbachiella exhibiting antioxidant and polysaccharide degradation activities.</title>
        <authorList>
            <person name="Muhammad N."/>
            <person name="Lee Y.-J."/>
            <person name="Ko J."/>
            <person name="Kim S.-G."/>
        </authorList>
    </citation>
    <scope>NUCLEOTIDE SEQUENCE [LARGE SCALE GENOMIC DNA]</scope>
    <source>
        <strain evidence="2 3">ABR2-5</strain>
    </source>
</reference>
<feature type="transmembrane region" description="Helical" evidence="1">
    <location>
        <begin position="114"/>
        <end position="133"/>
    </location>
</feature>
<comment type="caution">
    <text evidence="2">The sequence shown here is derived from an EMBL/GenBank/DDBJ whole genome shotgun (WGS) entry which is preliminary data.</text>
</comment>
<sequence>MGRFKFLEGLISVIFLILGQVLLFKHMVLFDTAFCFAYLMIFLLIPIDTGTIVQLVLAFVVGLIVDVFYNTLGIHAAACLGFVFLKIYWSEIMTPSGGYDTGAKINVRYQGLRLFLMYTYPLVLLHSLLIFFIEASGFDMFWRTMGIAFYSSLFTMVMILIIQYLFYRKIR</sequence>
<evidence type="ECO:0000313" key="2">
    <source>
        <dbReference type="EMBL" id="MCV9388609.1"/>
    </source>
</evidence>
<dbReference type="EMBL" id="JAOYOD010000001">
    <property type="protein sequence ID" value="MCV9388609.1"/>
    <property type="molecule type" value="Genomic_DNA"/>
</dbReference>
<feature type="transmembrane region" description="Helical" evidence="1">
    <location>
        <begin position="6"/>
        <end position="24"/>
    </location>
</feature>
<evidence type="ECO:0000256" key="1">
    <source>
        <dbReference type="SAM" id="Phobius"/>
    </source>
</evidence>